<evidence type="ECO:0000256" key="15">
    <source>
        <dbReference type="ARBA" id="ARBA00034000"/>
    </source>
</evidence>
<dbReference type="STRING" id="930117.SAMN05216225_10507"/>
<keyword evidence="4" id="KW-1003">Cell membrane</keyword>
<evidence type="ECO:0000256" key="12">
    <source>
        <dbReference type="ARBA" id="ARBA00023136"/>
    </source>
</evidence>
<evidence type="ECO:0000256" key="6">
    <source>
        <dbReference type="ARBA" id="ARBA00022670"/>
    </source>
</evidence>
<keyword evidence="9" id="KW-0378">Hydrolase</keyword>
<keyword evidence="11" id="KW-0573">Peptidoglycan synthesis</keyword>
<dbReference type="GO" id="GO:0008658">
    <property type="term" value="F:penicillin binding"/>
    <property type="evidence" value="ECO:0007669"/>
    <property type="project" value="InterPro"/>
</dbReference>
<keyword evidence="17" id="KW-1133">Transmembrane helix</keyword>
<keyword evidence="6" id="KW-0645">Protease</keyword>
<evidence type="ECO:0000256" key="3">
    <source>
        <dbReference type="ARBA" id="ARBA00007739"/>
    </source>
</evidence>
<evidence type="ECO:0000256" key="4">
    <source>
        <dbReference type="ARBA" id="ARBA00022475"/>
    </source>
</evidence>
<dbReference type="GO" id="GO:0006508">
    <property type="term" value="P:proteolysis"/>
    <property type="evidence" value="ECO:0007669"/>
    <property type="project" value="UniProtKB-KW"/>
</dbReference>
<dbReference type="InterPro" id="IPR023346">
    <property type="entry name" value="Lysozyme-like_dom_sf"/>
</dbReference>
<accession>A0A1M5LSY2</accession>
<evidence type="ECO:0000259" key="19">
    <source>
        <dbReference type="Pfam" id="PF00912"/>
    </source>
</evidence>
<dbReference type="Gene3D" id="3.40.710.10">
    <property type="entry name" value="DD-peptidase/beta-lactamase superfamily"/>
    <property type="match status" value="1"/>
</dbReference>
<gene>
    <name evidence="20" type="ORF">SAMN05216225_10507</name>
</gene>
<dbReference type="InterPro" id="IPR050396">
    <property type="entry name" value="Glycosyltr_51/Transpeptidase"/>
</dbReference>
<dbReference type="GO" id="GO:0030288">
    <property type="term" value="C:outer membrane-bounded periplasmic space"/>
    <property type="evidence" value="ECO:0007669"/>
    <property type="project" value="TreeGrafter"/>
</dbReference>
<dbReference type="PANTHER" id="PTHR32282">
    <property type="entry name" value="BINDING PROTEIN TRANSPEPTIDASE, PUTATIVE-RELATED"/>
    <property type="match status" value="1"/>
</dbReference>
<evidence type="ECO:0000256" key="7">
    <source>
        <dbReference type="ARBA" id="ARBA00022676"/>
    </source>
</evidence>
<feature type="domain" description="Glycosyl transferase family 51" evidence="19">
    <location>
        <begin position="56"/>
        <end position="232"/>
    </location>
</feature>
<feature type="transmembrane region" description="Helical" evidence="17">
    <location>
        <begin position="12"/>
        <end position="38"/>
    </location>
</feature>
<dbReference type="GO" id="GO:0008360">
    <property type="term" value="P:regulation of cell shape"/>
    <property type="evidence" value="ECO:0007669"/>
    <property type="project" value="UniProtKB-KW"/>
</dbReference>
<comment type="catalytic activity">
    <reaction evidence="15">
        <text>Preferential cleavage: (Ac)2-L-Lys-D-Ala-|-D-Ala. Also transpeptidation of peptidyl-alanyl moieties that are N-acyl substituents of D-alanine.</text>
        <dbReference type="EC" id="3.4.16.4"/>
    </reaction>
</comment>
<evidence type="ECO:0000313" key="20">
    <source>
        <dbReference type="EMBL" id="SHG68010.1"/>
    </source>
</evidence>
<evidence type="ECO:0000313" key="21">
    <source>
        <dbReference type="Proteomes" id="UP000183988"/>
    </source>
</evidence>
<dbReference type="GO" id="GO:0005886">
    <property type="term" value="C:plasma membrane"/>
    <property type="evidence" value="ECO:0007669"/>
    <property type="project" value="UniProtKB-SubCell"/>
</dbReference>
<evidence type="ECO:0000256" key="8">
    <source>
        <dbReference type="ARBA" id="ARBA00022679"/>
    </source>
</evidence>
<dbReference type="PANTHER" id="PTHR32282:SF11">
    <property type="entry name" value="PENICILLIN-BINDING PROTEIN 1B"/>
    <property type="match status" value="1"/>
</dbReference>
<dbReference type="GO" id="GO:0008955">
    <property type="term" value="F:peptidoglycan glycosyltransferase activity"/>
    <property type="evidence" value="ECO:0007669"/>
    <property type="project" value="UniProtKB-EC"/>
</dbReference>
<keyword evidence="5" id="KW-0121">Carboxypeptidase</keyword>
<dbReference type="GO" id="GO:0071555">
    <property type="term" value="P:cell wall organization"/>
    <property type="evidence" value="ECO:0007669"/>
    <property type="project" value="UniProtKB-KW"/>
</dbReference>
<dbReference type="Pfam" id="PF00905">
    <property type="entry name" value="Transpeptidase"/>
    <property type="match status" value="1"/>
</dbReference>
<dbReference type="GO" id="GO:0009002">
    <property type="term" value="F:serine-type D-Ala-D-Ala carboxypeptidase activity"/>
    <property type="evidence" value="ECO:0007669"/>
    <property type="project" value="UniProtKB-EC"/>
</dbReference>
<evidence type="ECO:0000256" key="14">
    <source>
        <dbReference type="ARBA" id="ARBA00023316"/>
    </source>
</evidence>
<keyword evidence="7" id="KW-0328">Glycosyltransferase</keyword>
<dbReference type="NCBIfam" id="TIGR02074">
    <property type="entry name" value="PBP_1a_fam"/>
    <property type="match status" value="1"/>
</dbReference>
<evidence type="ECO:0000256" key="17">
    <source>
        <dbReference type="SAM" id="Phobius"/>
    </source>
</evidence>
<keyword evidence="8" id="KW-0808">Transferase</keyword>
<evidence type="ECO:0000256" key="11">
    <source>
        <dbReference type="ARBA" id="ARBA00022984"/>
    </source>
</evidence>
<dbReference type="InterPro" id="IPR036950">
    <property type="entry name" value="PBP_transglycosylase"/>
</dbReference>
<evidence type="ECO:0000256" key="10">
    <source>
        <dbReference type="ARBA" id="ARBA00022960"/>
    </source>
</evidence>
<protein>
    <submittedName>
        <fullName evidence="20">Penicillin-binding protein, 1A family</fullName>
    </submittedName>
</protein>
<dbReference type="SUPFAM" id="SSF56601">
    <property type="entry name" value="beta-lactamase/transpeptidase-like"/>
    <property type="match status" value="1"/>
</dbReference>
<evidence type="ECO:0000256" key="1">
    <source>
        <dbReference type="ARBA" id="ARBA00004236"/>
    </source>
</evidence>
<organism evidence="20 21">
    <name type="scientific">Ornithinibacillus halophilus</name>
    <dbReference type="NCBI Taxonomy" id="930117"/>
    <lineage>
        <taxon>Bacteria</taxon>
        <taxon>Bacillati</taxon>
        <taxon>Bacillota</taxon>
        <taxon>Bacilli</taxon>
        <taxon>Bacillales</taxon>
        <taxon>Bacillaceae</taxon>
        <taxon>Ornithinibacillus</taxon>
    </lineage>
</organism>
<name>A0A1M5LSY2_9BACI</name>
<dbReference type="RefSeq" id="WP_327196152.1">
    <property type="nucleotide sequence ID" value="NZ_FQVW01000050.1"/>
</dbReference>
<evidence type="ECO:0000259" key="18">
    <source>
        <dbReference type="Pfam" id="PF00905"/>
    </source>
</evidence>
<keyword evidence="21" id="KW-1185">Reference proteome</keyword>
<comment type="similarity">
    <text evidence="2">In the C-terminal section; belongs to the transpeptidase family.</text>
</comment>
<dbReference type="InterPro" id="IPR012338">
    <property type="entry name" value="Beta-lactam/transpept-like"/>
</dbReference>
<dbReference type="GO" id="GO:0009252">
    <property type="term" value="P:peptidoglycan biosynthetic process"/>
    <property type="evidence" value="ECO:0007669"/>
    <property type="project" value="UniProtKB-KW"/>
</dbReference>
<dbReference type="FunFam" id="1.10.3810.10:FF:000001">
    <property type="entry name" value="Penicillin-binding protein 1A"/>
    <property type="match status" value="1"/>
</dbReference>
<keyword evidence="14" id="KW-0961">Cell wall biogenesis/degradation</keyword>
<evidence type="ECO:0000256" key="16">
    <source>
        <dbReference type="ARBA" id="ARBA00049902"/>
    </source>
</evidence>
<sequence>MNRMISKFPTKIILKLLLPVILSIFFLITAVIAVAFLMGPPSLSNDENTIYYDNQGNAIGEEKGNQSRYWVTLDQMSPHVIDATLVIEDQHFYNHNGFDFKRIVGALLKDIKTWSLREGASTLTQQYARNLYLSHEKTWTRKIKEAFYTIRLEMYYSKEEILEGYLNTVYYGHGAYGIEEASNYFFNKPAAELTLSESAMLAGIPKGPTYYSPLNDAERANNRQQLILHTMKEKEKISTEEYTTAANQELTYTKSKEKKDIEIGPYFQDTVLQEASNILQLDMESIRSGGYKIYTTLNKDAQEKMQKTIEDTIDSESDVQVGALAVNPKSGAVEALVGGRNYNKSQFNRVTQAKRMPGSAFKPYLYYAALENGFTPSMMLMSKPTAFEVEDGEVYQPSNYNDYYAYEPITLAQAIVLSDNIYAVKTNMYLGSENLVKTARKFGIESDLPAVPSLALGTATVSVEEMVRGYSMLANGGYAVDTHTVKKIVDREGKTVYEREEPEKDLVLDPKTTFILTQMMTGMFDESLNGYTSVTGASIAPLLTRTYAGKSGTTNSDSWMIGYTPNLVSGVWVGYDNNKRMTKAADFAYSKEIWAKFMESALEGQPEDHFSVPSGLVAVAIDPITGEQATPYCPTSTVMFFEKGTEPQFHCSEHFHKGPHQPDDHQKLNDEEEKGTFEKWFDMFFGGI</sequence>
<dbReference type="Proteomes" id="UP000183988">
    <property type="component" value="Unassembled WGS sequence"/>
</dbReference>
<evidence type="ECO:0000256" key="5">
    <source>
        <dbReference type="ARBA" id="ARBA00022645"/>
    </source>
</evidence>
<keyword evidence="13" id="KW-0511">Multifunctional enzyme</keyword>
<evidence type="ECO:0000256" key="2">
    <source>
        <dbReference type="ARBA" id="ARBA00007090"/>
    </source>
</evidence>
<comment type="similarity">
    <text evidence="3">In the N-terminal section; belongs to the glycosyltransferase 51 family.</text>
</comment>
<evidence type="ECO:0000256" key="13">
    <source>
        <dbReference type="ARBA" id="ARBA00023268"/>
    </source>
</evidence>
<dbReference type="EMBL" id="FQVW01000050">
    <property type="protein sequence ID" value="SHG68010.1"/>
    <property type="molecule type" value="Genomic_DNA"/>
</dbReference>
<dbReference type="AlphaFoldDB" id="A0A1M5LSY2"/>
<proteinExistence type="inferred from homology"/>
<dbReference type="InterPro" id="IPR001460">
    <property type="entry name" value="PCN-bd_Tpept"/>
</dbReference>
<evidence type="ECO:0000256" key="9">
    <source>
        <dbReference type="ARBA" id="ARBA00022801"/>
    </source>
</evidence>
<dbReference type="InterPro" id="IPR001264">
    <property type="entry name" value="Glyco_trans_51"/>
</dbReference>
<dbReference type="Gene3D" id="1.10.3810.10">
    <property type="entry name" value="Biosynthetic peptidoglycan transglycosylase-like"/>
    <property type="match status" value="1"/>
</dbReference>
<comment type="catalytic activity">
    <reaction evidence="16">
        <text>[GlcNAc-(1-&gt;4)-Mur2Ac(oyl-L-Ala-gamma-D-Glu-L-Lys-D-Ala-D-Ala)](n)-di-trans,octa-cis-undecaprenyl diphosphate + beta-D-GlcNAc-(1-&gt;4)-Mur2Ac(oyl-L-Ala-gamma-D-Glu-L-Lys-D-Ala-D-Ala)-di-trans,octa-cis-undecaprenyl diphosphate = [GlcNAc-(1-&gt;4)-Mur2Ac(oyl-L-Ala-gamma-D-Glu-L-Lys-D-Ala-D-Ala)](n+1)-di-trans,octa-cis-undecaprenyl diphosphate + di-trans,octa-cis-undecaprenyl diphosphate + H(+)</text>
        <dbReference type="Rhea" id="RHEA:23708"/>
        <dbReference type="Rhea" id="RHEA-COMP:9602"/>
        <dbReference type="Rhea" id="RHEA-COMP:9603"/>
        <dbReference type="ChEBI" id="CHEBI:15378"/>
        <dbReference type="ChEBI" id="CHEBI:58405"/>
        <dbReference type="ChEBI" id="CHEBI:60033"/>
        <dbReference type="ChEBI" id="CHEBI:78435"/>
        <dbReference type="EC" id="2.4.99.28"/>
    </reaction>
</comment>
<comment type="subcellular location">
    <subcellularLocation>
        <location evidence="1">Cell membrane</location>
    </subcellularLocation>
</comment>
<keyword evidence="12 17" id="KW-0472">Membrane</keyword>
<reference evidence="20 21" key="1">
    <citation type="submission" date="2016-11" db="EMBL/GenBank/DDBJ databases">
        <authorList>
            <person name="Jaros S."/>
            <person name="Januszkiewicz K."/>
            <person name="Wedrychowicz H."/>
        </authorList>
    </citation>
    <scope>NUCLEOTIDE SEQUENCE [LARGE SCALE GENOMIC DNA]</scope>
    <source>
        <strain evidence="20 21">IBRC-M 10683</strain>
    </source>
</reference>
<keyword evidence="10" id="KW-0133">Cell shape</keyword>
<dbReference type="SUPFAM" id="SSF53955">
    <property type="entry name" value="Lysozyme-like"/>
    <property type="match status" value="1"/>
</dbReference>
<dbReference type="Pfam" id="PF00912">
    <property type="entry name" value="Transgly"/>
    <property type="match status" value="1"/>
</dbReference>
<keyword evidence="17" id="KW-0812">Transmembrane</keyword>
<feature type="domain" description="Penicillin-binding protein transpeptidase" evidence="18">
    <location>
        <begin position="322"/>
        <end position="599"/>
    </location>
</feature>